<evidence type="ECO:0000313" key="4">
    <source>
        <dbReference type="EMBL" id="MCP2309306.1"/>
    </source>
</evidence>
<dbReference type="Gene3D" id="1.10.287.1490">
    <property type="match status" value="1"/>
</dbReference>
<feature type="region of interest" description="Disordered" evidence="2">
    <location>
        <begin position="246"/>
        <end position="299"/>
    </location>
</feature>
<dbReference type="Gene3D" id="3.40.570.10">
    <property type="entry name" value="Extracellular Endonuclease, subunit A"/>
    <property type="match status" value="1"/>
</dbReference>
<dbReference type="Pfam" id="PF13930">
    <property type="entry name" value="Endonuclea_NS_2"/>
    <property type="match status" value="1"/>
</dbReference>
<proteinExistence type="predicted"/>
<dbReference type="Proteomes" id="UP001206483">
    <property type="component" value="Unassembled WGS sequence"/>
</dbReference>
<feature type="region of interest" description="Disordered" evidence="2">
    <location>
        <begin position="383"/>
        <end position="413"/>
    </location>
</feature>
<keyword evidence="5" id="KW-1185">Reference proteome</keyword>
<feature type="domain" description="Type VII secretion system protein EssD-like" evidence="3">
    <location>
        <begin position="476"/>
        <end position="566"/>
    </location>
</feature>
<evidence type="ECO:0000259" key="3">
    <source>
        <dbReference type="Pfam" id="PF13930"/>
    </source>
</evidence>
<feature type="region of interest" description="Disordered" evidence="2">
    <location>
        <begin position="168"/>
        <end position="222"/>
    </location>
</feature>
<evidence type="ECO:0000256" key="2">
    <source>
        <dbReference type="SAM" id="MobiDB-lite"/>
    </source>
</evidence>
<dbReference type="EMBL" id="JAMZDX010000002">
    <property type="protein sequence ID" value="MCP2309306.1"/>
    <property type="molecule type" value="Genomic_DNA"/>
</dbReference>
<evidence type="ECO:0000256" key="1">
    <source>
        <dbReference type="SAM" id="Coils"/>
    </source>
</evidence>
<organism evidence="4 5">
    <name type="scientific">Kitasatospora paracochleata</name>
    <dbReference type="NCBI Taxonomy" id="58354"/>
    <lineage>
        <taxon>Bacteria</taxon>
        <taxon>Bacillati</taxon>
        <taxon>Actinomycetota</taxon>
        <taxon>Actinomycetes</taxon>
        <taxon>Kitasatosporales</taxon>
        <taxon>Streptomycetaceae</taxon>
        <taxon>Kitasatospora</taxon>
    </lineage>
</organism>
<sequence length="608" mass="64049">MTPAPRRAAARRRGMLPRIVQLVLMALLAPIVAAGVQTIAASDAVAAAAPAGTLAPVPLVAPGGFEAALATLFEEIDKANRQAAEMAQQEKEVTAEAERITKESAAIRDSKTALNTRVAAVNQEISGHDERAKALEGKIAAHNAKPNRFELPAQAAAANAYDAEARQLEAEKSQENAVEDKIQGEESQIKQEASQVDARSSQLDAAAKANDTKADGLRTKAQQLQSQSQQLLAQMAQVVQSFASAPSNPAAAMDQGGDAPAPAPQAGSRSVSQDEDTDDTPYRQPRASALKQYAKQSGTTVDMRPGTAYLTPEAVRRLSAAQAAALGSPAVTYDGLVRKPNGHYTALRVRAPGAAALPAPAPEVVASGGLAVYQAGEQRVVDEVTSVEEAPSLSQPGPANPASPDSDSDPADCRSGFGGGWRTYLPVDRSGRAQGAEACLTKDFIDNNKGTAPDTKTVAPPAYLWAAIYASGLGDRPAKFWRNACHLLAGSLGGSGTSYDNLATCSRTANSTNMGGSPPHHARNMAGYEDEVRKLLNNEVGVVVHYTVTAEYDGTRVVPTQFHMQATKYTPGVGAVKLFDNYVPNDIFSLKDQQWHNMGKDAPTEWEP</sequence>
<feature type="coiled-coil region" evidence="1">
    <location>
        <begin position="69"/>
        <end position="103"/>
    </location>
</feature>
<evidence type="ECO:0000313" key="5">
    <source>
        <dbReference type="Proteomes" id="UP001206483"/>
    </source>
</evidence>
<feature type="compositionally biased region" description="Basic and acidic residues" evidence="2">
    <location>
        <begin position="168"/>
        <end position="189"/>
    </location>
</feature>
<feature type="compositionally biased region" description="Low complexity" evidence="2">
    <location>
        <begin position="246"/>
        <end position="267"/>
    </location>
</feature>
<name>A0ABT1IVY4_9ACTN</name>
<protein>
    <submittedName>
        <fullName evidence="4">Nucleic acid-binding Zn-ribbon protein</fullName>
    </submittedName>
</protein>
<comment type="caution">
    <text evidence="4">The sequence shown here is derived from an EMBL/GenBank/DDBJ whole genome shotgun (WGS) entry which is preliminary data.</text>
</comment>
<dbReference type="RefSeq" id="WP_253796313.1">
    <property type="nucleotide sequence ID" value="NZ_BAAAUB010000042.1"/>
</dbReference>
<feature type="compositionally biased region" description="Polar residues" evidence="2">
    <location>
        <begin position="190"/>
        <end position="203"/>
    </location>
</feature>
<keyword evidence="1" id="KW-0175">Coiled coil</keyword>
<gene>
    <name evidence="4" type="ORF">FHR36_002430</name>
</gene>
<dbReference type="InterPro" id="IPR044929">
    <property type="entry name" value="DNA/RNA_non-sp_Endonuclease_sf"/>
</dbReference>
<accession>A0ABT1IVY4</accession>
<dbReference type="InterPro" id="IPR044927">
    <property type="entry name" value="Endonuclea_NS_2"/>
</dbReference>
<reference evidence="4 5" key="1">
    <citation type="submission" date="2022-06" db="EMBL/GenBank/DDBJ databases">
        <title>Sequencing the genomes of 1000 actinobacteria strains.</title>
        <authorList>
            <person name="Klenk H.-P."/>
        </authorList>
    </citation>
    <scope>NUCLEOTIDE SEQUENCE [LARGE SCALE GENOMIC DNA]</scope>
    <source>
        <strain evidence="4 5">DSM 41656</strain>
    </source>
</reference>